<feature type="region of interest" description="Disordered" evidence="2">
    <location>
        <begin position="1"/>
        <end position="96"/>
    </location>
</feature>
<feature type="coiled-coil region" evidence="1">
    <location>
        <begin position="557"/>
        <end position="596"/>
    </location>
</feature>
<keyword evidence="3" id="KW-0969">Cilium</keyword>
<evidence type="ECO:0000313" key="3">
    <source>
        <dbReference type="EMBL" id="JAC77141.1"/>
    </source>
</evidence>
<proteinExistence type="predicted"/>
<gene>
    <name evidence="3" type="ORF">TSPGSL018_18429</name>
</gene>
<dbReference type="AlphaFoldDB" id="A0A061S305"/>
<feature type="coiled-coil region" evidence="1">
    <location>
        <begin position="212"/>
        <end position="372"/>
    </location>
</feature>
<keyword evidence="3" id="KW-0966">Cell projection</keyword>
<protein>
    <submittedName>
        <fullName evidence="3">Intraflagellar transport protein 74-like</fullName>
    </submittedName>
</protein>
<feature type="coiled-coil region" evidence="1">
    <location>
        <begin position="483"/>
        <end position="528"/>
    </location>
</feature>
<sequence>MERPGSRGTASLHSSGLAKAPTGNPVATPPRPGTGQSGAGMAPPPSAAMRQGTPSGYGAPPGSAQRLGTAGRGGPPGTGIRPGTANRGMGASLNTDVQVNERPVTQQGMSGMKTAGQGPGRQVLDKTYFLNELRHKKSELQEANEQLEREVSKFEHSSGAYDRLLKVHDELQKEVRGLQGELTDYNMVLDKSSTDADVGKITEDYMRLKRKNESERRRLEAVFTERAELEKRHREVEGQIAQQQASMESKLEGLAPRARDEYHSLMMEIQGMQPEVQSLEAELLALEQKAAAAEAELAHNNIKQRALSLQEQIRQLTERKYELEAEEAKTRLSPEEQIDQLKSKIKRDNAEVDRLQHQVRGVVQQIKKLEGQVGSVKPVAAPKPVTLEEPSSADTQQKYEELLAKEQDLNNFLATFESQMAQKKADLGKKQEDVMATLERLSRAAQVVANKELPDSGKFREMQDELEYKKIQVESAQTTQVRLKDELAARRAELEKIDTLEDKIKDELSNLKKKLETMDEELEEFGKINQLSVKADQTKKYLESQRKVLMVRKDLIKEIAGDRKQKLDAKIGQLQENDLHITLERLEQNLRTLEQGIFSMDDFVRSKEAEADFKPLVNEISAAVEELNKEVTKMALL</sequence>
<name>A0A061S305_9CHLO</name>
<evidence type="ECO:0000256" key="1">
    <source>
        <dbReference type="SAM" id="Coils"/>
    </source>
</evidence>
<evidence type="ECO:0000256" key="2">
    <source>
        <dbReference type="SAM" id="MobiDB-lite"/>
    </source>
</evidence>
<dbReference type="GO" id="GO:0005929">
    <property type="term" value="C:cilium"/>
    <property type="evidence" value="ECO:0007669"/>
    <property type="project" value="TreeGrafter"/>
</dbReference>
<feature type="coiled-coil region" evidence="1">
    <location>
        <begin position="130"/>
        <end position="188"/>
    </location>
</feature>
<accession>A0A061S305</accession>
<keyword evidence="1" id="KW-0175">Coiled coil</keyword>
<dbReference type="GO" id="GO:0030992">
    <property type="term" value="C:intraciliary transport particle B"/>
    <property type="evidence" value="ECO:0007669"/>
    <property type="project" value="InterPro"/>
</dbReference>
<dbReference type="EMBL" id="GBEZ01008398">
    <property type="protein sequence ID" value="JAC77141.1"/>
    <property type="molecule type" value="Transcribed_RNA"/>
</dbReference>
<keyword evidence="3" id="KW-0282">Flagellum</keyword>
<dbReference type="Gene3D" id="1.10.287.1490">
    <property type="match status" value="1"/>
</dbReference>
<dbReference type="GO" id="GO:0048487">
    <property type="term" value="F:beta-tubulin binding"/>
    <property type="evidence" value="ECO:0007669"/>
    <property type="project" value="InterPro"/>
</dbReference>
<dbReference type="PANTHER" id="PTHR31432:SF0">
    <property type="entry name" value="INTRAFLAGELLAR TRANSPORT PROTEIN 74 HOMOLOG"/>
    <property type="match status" value="1"/>
</dbReference>
<dbReference type="GO" id="GO:0035735">
    <property type="term" value="P:intraciliary transport involved in cilium assembly"/>
    <property type="evidence" value="ECO:0007669"/>
    <property type="project" value="TreeGrafter"/>
</dbReference>
<dbReference type="InterPro" id="IPR029602">
    <property type="entry name" value="IFT74"/>
</dbReference>
<dbReference type="PANTHER" id="PTHR31432">
    <property type="entry name" value="INTRAFLAGELLAR TRANSPORT PROTEIN 74 HOMOLOG"/>
    <property type="match status" value="1"/>
</dbReference>
<reference evidence="3" key="1">
    <citation type="submission" date="2014-05" db="EMBL/GenBank/DDBJ databases">
        <title>The transcriptome of the halophilic microalga Tetraselmis sp. GSL018 isolated from the Great Salt Lake, Utah.</title>
        <authorList>
            <person name="Jinkerson R.E."/>
            <person name="D'Adamo S."/>
            <person name="Posewitz M.C."/>
        </authorList>
    </citation>
    <scope>NUCLEOTIDE SEQUENCE</scope>
    <source>
        <strain evidence="3">GSL018</strain>
    </source>
</reference>
<organism evidence="3">
    <name type="scientific">Tetraselmis sp. GSL018</name>
    <dbReference type="NCBI Taxonomy" id="582737"/>
    <lineage>
        <taxon>Eukaryota</taxon>
        <taxon>Viridiplantae</taxon>
        <taxon>Chlorophyta</taxon>
        <taxon>core chlorophytes</taxon>
        <taxon>Chlorodendrophyceae</taxon>
        <taxon>Chlorodendrales</taxon>
        <taxon>Chlorodendraceae</taxon>
        <taxon>Tetraselmis</taxon>
    </lineage>
</organism>